<dbReference type="Proteomes" id="UP000489600">
    <property type="component" value="Unassembled WGS sequence"/>
</dbReference>
<comment type="caution">
    <text evidence="1">The sequence shown here is derived from an EMBL/GenBank/DDBJ whole genome shotgun (WGS) entry which is preliminary data.</text>
</comment>
<dbReference type="OrthoDB" id="2018427at2759"/>
<gene>
    <name evidence="1" type="ORF">ANE_LOCUS2577</name>
</gene>
<accession>A0A565ARZ8</accession>
<keyword evidence="2" id="KW-1185">Reference proteome</keyword>
<dbReference type="EMBL" id="CABITT030000001">
    <property type="protein sequence ID" value="VVA92132.1"/>
    <property type="molecule type" value="Genomic_DNA"/>
</dbReference>
<proteinExistence type="predicted"/>
<name>A0A565ARZ8_9BRAS</name>
<evidence type="ECO:0000313" key="1">
    <source>
        <dbReference type="EMBL" id="VVA92132.1"/>
    </source>
</evidence>
<reference evidence="1" key="1">
    <citation type="submission" date="2019-07" db="EMBL/GenBank/DDBJ databases">
        <authorList>
            <person name="Dittberner H."/>
        </authorList>
    </citation>
    <scope>NUCLEOTIDE SEQUENCE [LARGE SCALE GENOMIC DNA]</scope>
</reference>
<dbReference type="AlphaFoldDB" id="A0A565ARZ8"/>
<evidence type="ECO:0000313" key="2">
    <source>
        <dbReference type="Proteomes" id="UP000489600"/>
    </source>
</evidence>
<protein>
    <submittedName>
        <fullName evidence="1">Uncharacterized protein</fullName>
    </submittedName>
</protein>
<sequence>MKEKSKKKLSLKAAESDVMELKQKHENDVQCRATKLEVSTALLQRHQLETESIMDKVKVITEAGQNYESRHMDFVSRLDYFENEM</sequence>
<organism evidence="1 2">
    <name type="scientific">Arabis nemorensis</name>
    <dbReference type="NCBI Taxonomy" id="586526"/>
    <lineage>
        <taxon>Eukaryota</taxon>
        <taxon>Viridiplantae</taxon>
        <taxon>Streptophyta</taxon>
        <taxon>Embryophyta</taxon>
        <taxon>Tracheophyta</taxon>
        <taxon>Spermatophyta</taxon>
        <taxon>Magnoliopsida</taxon>
        <taxon>eudicotyledons</taxon>
        <taxon>Gunneridae</taxon>
        <taxon>Pentapetalae</taxon>
        <taxon>rosids</taxon>
        <taxon>malvids</taxon>
        <taxon>Brassicales</taxon>
        <taxon>Brassicaceae</taxon>
        <taxon>Arabideae</taxon>
        <taxon>Arabis</taxon>
    </lineage>
</organism>